<feature type="compositionally biased region" description="Basic residues" evidence="1">
    <location>
        <begin position="234"/>
        <end position="244"/>
    </location>
</feature>
<reference evidence="2" key="1">
    <citation type="submission" date="2021-02" db="EMBL/GenBank/DDBJ databases">
        <authorList>
            <person name="Nowell W R."/>
        </authorList>
    </citation>
    <scope>NUCLEOTIDE SEQUENCE</scope>
</reference>
<feature type="compositionally biased region" description="Polar residues" evidence="1">
    <location>
        <begin position="247"/>
        <end position="266"/>
    </location>
</feature>
<organism evidence="2 4">
    <name type="scientific">Rotaria socialis</name>
    <dbReference type="NCBI Taxonomy" id="392032"/>
    <lineage>
        <taxon>Eukaryota</taxon>
        <taxon>Metazoa</taxon>
        <taxon>Spiralia</taxon>
        <taxon>Gnathifera</taxon>
        <taxon>Rotifera</taxon>
        <taxon>Eurotatoria</taxon>
        <taxon>Bdelloidea</taxon>
        <taxon>Philodinida</taxon>
        <taxon>Philodinidae</taxon>
        <taxon>Rotaria</taxon>
    </lineage>
</organism>
<dbReference type="SUPFAM" id="SSF52540">
    <property type="entry name" value="P-loop containing nucleoside triphosphate hydrolases"/>
    <property type="match status" value="1"/>
</dbReference>
<dbReference type="Proteomes" id="UP000663851">
    <property type="component" value="Unassembled WGS sequence"/>
</dbReference>
<gene>
    <name evidence="2" type="ORF">HFQ381_LOCUS19690</name>
    <name evidence="3" type="ORF">QYT958_LOCUS10857</name>
</gene>
<evidence type="ECO:0000313" key="3">
    <source>
        <dbReference type="EMBL" id="CAF4590309.1"/>
    </source>
</evidence>
<dbReference type="EMBL" id="CAJOBO010001619">
    <property type="protein sequence ID" value="CAF4395306.1"/>
    <property type="molecule type" value="Genomic_DNA"/>
</dbReference>
<proteinExistence type="predicted"/>
<dbReference type="EMBL" id="CAJOBR010001235">
    <property type="protein sequence ID" value="CAF4590309.1"/>
    <property type="molecule type" value="Genomic_DNA"/>
</dbReference>
<protein>
    <recommendedName>
        <fullName evidence="5">G domain-containing protein</fullName>
    </recommendedName>
</protein>
<dbReference type="AlphaFoldDB" id="A0A820NSF9"/>
<dbReference type="InterPro" id="IPR052807">
    <property type="entry name" value="Mito_transl_resp_regulator"/>
</dbReference>
<feature type="compositionally biased region" description="Low complexity" evidence="1">
    <location>
        <begin position="306"/>
        <end position="325"/>
    </location>
</feature>
<dbReference type="PANTHER" id="PTHR46406">
    <property type="entry name" value="NITRIC OXIDE-ASSOCIATED PROTEIN 1"/>
    <property type="match status" value="1"/>
</dbReference>
<sequence>MSYQLKKEHLTNWNVPKSDWGPANINNKPVINYDRDVYTPKNSSPTPIVHDKDLPLTPNNNKLVTPPLPSANLPKKESHTLRYAYNELPENGIPLAVQFNNSKKEEEKRKKSIRKAPPGQGTLAPPVETQPSDMNKNYYPYWHYYKLKNPDWMMRHRQTNDGQLIPYDAVDPSQYVEEPALTNITPESSRHNRKSHRKNYDKYTLGNNLDRRSNDTNKNPLLPVPSMSNENIKRQRSSSRKHKSLKDATNNQSSIPRNSNQVVTSDASKHRKKNVNDEFTNEDKRHHRHHHHHHHRRHHHHHHTPSESQEQNQQQSSVQVEQQPSQHHHHHHHHHNYSVSSDKEYVDQEFRVIDDSFKKSERTAYFQGIRNPPIINNQNSYLPSILPRENLSGSKSTDFYTKYTLSNDWRDSVKSPQNHFEIDLGTENKTILPHETACCCGYVALLQCADKSKSARTGYGIEERISKIFRYWLQHSLSLHSSFLLQYKSVGGVYLLGDTNVGKSSLFNDLIDSDLCHIHAFDGVQRAPVSNLPGVILPEQMINKCSNPKELSFFHHQSTVIRLISNNARASLSLVTTSHLPINIIETKDVEQFYEKADRKNKSFKEQTPFFNKHVFMEDQQGNEFEMIIKGKLWKGEQTKHRRRAKRT</sequence>
<feature type="region of interest" description="Disordered" evidence="1">
    <location>
        <begin position="179"/>
        <end position="343"/>
    </location>
</feature>
<evidence type="ECO:0000256" key="1">
    <source>
        <dbReference type="SAM" id="MobiDB-lite"/>
    </source>
</evidence>
<evidence type="ECO:0000313" key="2">
    <source>
        <dbReference type="EMBL" id="CAF4395306.1"/>
    </source>
</evidence>
<dbReference type="Proteomes" id="UP000663848">
    <property type="component" value="Unassembled WGS sequence"/>
</dbReference>
<dbReference type="PANTHER" id="PTHR46406:SF1">
    <property type="entry name" value="NITRIC OXIDE-ASSOCIATED PROTEIN 1"/>
    <property type="match status" value="1"/>
</dbReference>
<comment type="caution">
    <text evidence="2">The sequence shown here is derived from an EMBL/GenBank/DDBJ whole genome shotgun (WGS) entry which is preliminary data.</text>
</comment>
<dbReference type="Gene3D" id="3.40.50.300">
    <property type="entry name" value="P-loop containing nucleotide triphosphate hydrolases"/>
    <property type="match status" value="1"/>
</dbReference>
<accession>A0A820NSF9</accession>
<evidence type="ECO:0000313" key="4">
    <source>
        <dbReference type="Proteomes" id="UP000663851"/>
    </source>
</evidence>
<dbReference type="InterPro" id="IPR027417">
    <property type="entry name" value="P-loop_NTPase"/>
</dbReference>
<feature type="compositionally biased region" description="Basic residues" evidence="1">
    <location>
        <begin position="285"/>
        <end position="303"/>
    </location>
</feature>
<name>A0A820NSF9_9BILA</name>
<feature type="region of interest" description="Disordered" evidence="1">
    <location>
        <begin position="102"/>
        <end position="133"/>
    </location>
</feature>
<evidence type="ECO:0008006" key="5">
    <source>
        <dbReference type="Google" id="ProtNLM"/>
    </source>
</evidence>
<feature type="region of interest" description="Disordered" evidence="1">
    <location>
        <begin position="38"/>
        <end position="74"/>
    </location>
</feature>
<feature type="compositionally biased region" description="Basic residues" evidence="1">
    <location>
        <begin position="326"/>
        <end position="336"/>
    </location>
</feature>